<dbReference type="Pfam" id="PF02195">
    <property type="entry name" value="ParB_N"/>
    <property type="match status" value="1"/>
</dbReference>
<feature type="compositionally biased region" description="Acidic residues" evidence="1">
    <location>
        <begin position="550"/>
        <end position="589"/>
    </location>
</feature>
<keyword evidence="4" id="KW-1185">Reference proteome</keyword>
<evidence type="ECO:0000256" key="1">
    <source>
        <dbReference type="SAM" id="MobiDB-lite"/>
    </source>
</evidence>
<dbReference type="GO" id="GO:0005694">
    <property type="term" value="C:chromosome"/>
    <property type="evidence" value="ECO:0007669"/>
    <property type="project" value="TreeGrafter"/>
</dbReference>
<feature type="region of interest" description="Disordered" evidence="1">
    <location>
        <begin position="1"/>
        <end position="24"/>
    </location>
</feature>
<evidence type="ECO:0000313" key="4">
    <source>
        <dbReference type="Proteomes" id="UP000485880"/>
    </source>
</evidence>
<feature type="domain" description="ParB-like N-terminal" evidence="2">
    <location>
        <begin position="4"/>
        <end position="104"/>
    </location>
</feature>
<dbReference type="InterPro" id="IPR003115">
    <property type="entry name" value="ParB_N"/>
</dbReference>
<dbReference type="SUPFAM" id="SSF110849">
    <property type="entry name" value="ParB/Sulfiredoxin"/>
    <property type="match status" value="1"/>
</dbReference>
<organism evidence="3 4">
    <name type="scientific">Methylocella tundrae</name>
    <dbReference type="NCBI Taxonomy" id="227605"/>
    <lineage>
        <taxon>Bacteria</taxon>
        <taxon>Pseudomonadati</taxon>
        <taxon>Pseudomonadota</taxon>
        <taxon>Alphaproteobacteria</taxon>
        <taxon>Hyphomicrobiales</taxon>
        <taxon>Beijerinckiaceae</taxon>
        <taxon>Methylocella</taxon>
    </lineage>
</organism>
<evidence type="ECO:0000259" key="2">
    <source>
        <dbReference type="SMART" id="SM00470"/>
    </source>
</evidence>
<accession>A0A8B6M304</accession>
<dbReference type="Gene3D" id="1.10.10.2830">
    <property type="match status" value="1"/>
</dbReference>
<reference evidence="3 4" key="1">
    <citation type="submission" date="2019-05" db="EMBL/GenBank/DDBJ databases">
        <authorList>
            <person name="Farhan Ul Haque M."/>
        </authorList>
    </citation>
    <scope>NUCLEOTIDE SEQUENCE [LARGE SCALE GENOMIC DNA]</scope>
    <source>
        <strain evidence="3">2</strain>
    </source>
</reference>
<name>A0A8B6M304_METTU</name>
<dbReference type="InterPro" id="IPR036086">
    <property type="entry name" value="ParB/Sulfiredoxin_sf"/>
</dbReference>
<dbReference type="SUPFAM" id="SSF109709">
    <property type="entry name" value="KorB DNA-binding domain-like"/>
    <property type="match status" value="1"/>
</dbReference>
<dbReference type="RefSeq" id="WP_174511235.1">
    <property type="nucleotide sequence ID" value="NZ_CABFMQ020000013.1"/>
</dbReference>
<dbReference type="NCBIfam" id="NF010406">
    <property type="entry name" value="PRK13832.1"/>
    <property type="match status" value="1"/>
</dbReference>
<dbReference type="Gene3D" id="3.90.1530.30">
    <property type="match status" value="1"/>
</dbReference>
<feature type="region of interest" description="Disordered" evidence="1">
    <location>
        <begin position="520"/>
        <end position="645"/>
    </location>
</feature>
<dbReference type="GO" id="GO:0007059">
    <property type="term" value="P:chromosome segregation"/>
    <property type="evidence" value="ECO:0007669"/>
    <property type="project" value="TreeGrafter"/>
</dbReference>
<dbReference type="SMART" id="SM00470">
    <property type="entry name" value="ParB"/>
    <property type="match status" value="1"/>
</dbReference>
<feature type="compositionally biased region" description="Basic and acidic residues" evidence="1">
    <location>
        <begin position="636"/>
        <end position="645"/>
    </location>
</feature>
<feature type="region of interest" description="Disordered" evidence="1">
    <location>
        <begin position="312"/>
        <end position="348"/>
    </location>
</feature>
<protein>
    <submittedName>
        <fullName evidence="3">Plasmid partitioning protein</fullName>
    </submittedName>
</protein>
<feature type="compositionally biased region" description="Acidic residues" evidence="1">
    <location>
        <begin position="601"/>
        <end position="614"/>
    </location>
</feature>
<dbReference type="AlphaFoldDB" id="A0A8B6M304"/>
<dbReference type="Proteomes" id="UP000485880">
    <property type="component" value="Unassembled WGS sequence"/>
</dbReference>
<feature type="compositionally biased region" description="Basic and acidic residues" evidence="1">
    <location>
        <begin position="1"/>
        <end position="10"/>
    </location>
</feature>
<comment type="caution">
    <text evidence="3">The sequence shown here is derived from an EMBL/GenBank/DDBJ whole genome shotgun (WGS) entry which is preliminary data.</text>
</comment>
<feature type="compositionally biased region" description="Basic and acidic residues" evidence="1">
    <location>
        <begin position="520"/>
        <end position="534"/>
    </location>
</feature>
<dbReference type="PANTHER" id="PTHR33375:SF7">
    <property type="entry name" value="CHROMOSOME 2-PARTITIONING PROTEIN PARB-RELATED"/>
    <property type="match status" value="1"/>
</dbReference>
<dbReference type="PANTHER" id="PTHR33375">
    <property type="entry name" value="CHROMOSOME-PARTITIONING PROTEIN PARB-RELATED"/>
    <property type="match status" value="1"/>
</dbReference>
<gene>
    <name evidence="3" type="ORF">MPC4_110043</name>
</gene>
<dbReference type="EMBL" id="CABFMQ020000013">
    <property type="protein sequence ID" value="VTZ48743.1"/>
    <property type="molecule type" value="Genomic_DNA"/>
</dbReference>
<proteinExistence type="predicted"/>
<dbReference type="InterPro" id="IPR050336">
    <property type="entry name" value="Chromosome_partition/occlusion"/>
</dbReference>
<sequence length="645" mass="69939">MELRTVDPRSLKPNPNNPRKVAAPDGADDALMASIRAVGLLQPPVVRQKGADLEIIYGDRRTRAVIRLDIAEINVLVLGENDRLDDSAPGEDAADRLRSLSENIVRAPMNTVDLWRAIEALTAQHWTEDAIALALATPIKQIRKLRLLANIHPAILDQIAAGDMPKEDHLRTIAAATGEEQTSVWKKLKPKKGQTASWWEIARALEKRRIYARVAKFGPDEEQAFGVVWEEDLFTQGNEDSRYTTQVDAFLAAQQAWLEAHLPKNGVLLPSDDYGQPKLPPKAERIWTKPRKSDLVGCSVNLRDGSIVEIAFRQPKPEPKKGSSAAADAENDDIAPAPKTRPDLTQKGSAIVGELRTAALGKALLDNPIDDVTLIGLLVLGFSATNVSLRTGDGYSSDDRKKIVQRLTEGGRLTQDLDVLRRAARETLASFLALNPGGMSDSGIVARFAGDAIGADQHLPNMATEEFLSCLSKSAIEKAAASIGVLPRPRAKETRAALIAQVGEGDFIHPAALFKPTEAELASHQDSLRSHQWADDETDETDGVAPTHDGDEDAPESAQGDDGDLGPDASEDEDDACNVRDDDEDDQDAIDNPSSPHAFEEDAAGFDATEEDPDENAHLETSAARAPSRRPRKTRAGADRQLSDA</sequence>
<evidence type="ECO:0000313" key="3">
    <source>
        <dbReference type="EMBL" id="VTZ48743.1"/>
    </source>
</evidence>